<keyword evidence="7" id="KW-1185">Reference proteome</keyword>
<evidence type="ECO:0000256" key="1">
    <source>
        <dbReference type="ARBA" id="ARBA00003822"/>
    </source>
</evidence>
<dbReference type="SUPFAM" id="SSF53671">
    <property type="entry name" value="Aspartate/ornithine carbamoyltransferase"/>
    <property type="match status" value="1"/>
</dbReference>
<proteinExistence type="inferred from homology"/>
<accession>A0ABU9DRB1</accession>
<name>A0ABU9DRB1_9BACL</name>
<dbReference type="PANTHER" id="PTHR45753:SF3">
    <property type="entry name" value="ORNITHINE TRANSCARBAMYLASE, MITOCHONDRIAL"/>
    <property type="match status" value="1"/>
</dbReference>
<dbReference type="InterPro" id="IPR036901">
    <property type="entry name" value="Asp/Orn_carbamoylTrfase_sf"/>
</dbReference>
<dbReference type="EMBL" id="JBBPCC010000016">
    <property type="protein sequence ID" value="MEK8130737.1"/>
    <property type="molecule type" value="Genomic_DNA"/>
</dbReference>
<organism evidence="6 7">
    <name type="scientific">Paenibacillus filicis</name>
    <dbReference type="NCBI Taxonomy" id="669464"/>
    <lineage>
        <taxon>Bacteria</taxon>
        <taxon>Bacillati</taxon>
        <taxon>Bacillota</taxon>
        <taxon>Bacilli</taxon>
        <taxon>Bacillales</taxon>
        <taxon>Paenibacillaceae</taxon>
        <taxon>Paenibacillus</taxon>
    </lineage>
</organism>
<comment type="function">
    <text evidence="1">Reversibly catalyzes the transfer of the carbamoyl group from carbamoyl phosphate (CP) to the N(epsilon) atom of ornithine (ORN) to produce L-citrulline.</text>
</comment>
<evidence type="ECO:0000256" key="2">
    <source>
        <dbReference type="ARBA" id="ARBA00022679"/>
    </source>
</evidence>
<protein>
    <submittedName>
        <fullName evidence="6">Ornithine carbamoyltransferase</fullName>
    </submittedName>
</protein>
<dbReference type="InterPro" id="IPR002292">
    <property type="entry name" value="Orn/put_carbamltrans"/>
</dbReference>
<feature type="domain" description="Aspartate/ornithine carbamoyltransferase Asp/Orn-binding" evidence="4">
    <location>
        <begin position="144"/>
        <end position="277"/>
    </location>
</feature>
<evidence type="ECO:0000313" key="7">
    <source>
        <dbReference type="Proteomes" id="UP001469365"/>
    </source>
</evidence>
<dbReference type="PANTHER" id="PTHR45753">
    <property type="entry name" value="ORNITHINE CARBAMOYLTRANSFERASE, MITOCHONDRIAL"/>
    <property type="match status" value="1"/>
</dbReference>
<reference evidence="6 7" key="1">
    <citation type="submission" date="2024-04" db="EMBL/GenBank/DDBJ databases">
        <title>draft genome sequnece of Paenibacillus filicis.</title>
        <authorList>
            <person name="Kim D.-U."/>
        </authorList>
    </citation>
    <scope>NUCLEOTIDE SEQUENCE [LARGE SCALE GENOMIC DNA]</scope>
    <source>
        <strain evidence="6 7">KACC14197</strain>
    </source>
</reference>
<dbReference type="InterPro" id="IPR006130">
    <property type="entry name" value="Asp/Orn_carbamoylTrfase"/>
</dbReference>
<evidence type="ECO:0000259" key="5">
    <source>
        <dbReference type="Pfam" id="PF02729"/>
    </source>
</evidence>
<comment type="similarity">
    <text evidence="3">Belongs to the aspartate/ornithine carbamoyltransferase superfamily.</text>
</comment>
<feature type="domain" description="Aspartate/ornithine carbamoyltransferase carbamoyl-P binding" evidence="5">
    <location>
        <begin position="2"/>
        <end position="133"/>
    </location>
</feature>
<dbReference type="RefSeq" id="WP_341417873.1">
    <property type="nucleotide sequence ID" value="NZ_JBBPCC010000016.1"/>
</dbReference>
<dbReference type="InterPro" id="IPR006131">
    <property type="entry name" value="Asp_carbamoyltransf_Asp/Orn-bd"/>
</dbReference>
<dbReference type="PRINTS" id="PR00102">
    <property type="entry name" value="OTCASE"/>
</dbReference>
<evidence type="ECO:0000313" key="6">
    <source>
        <dbReference type="EMBL" id="MEK8130737.1"/>
    </source>
</evidence>
<evidence type="ECO:0000259" key="4">
    <source>
        <dbReference type="Pfam" id="PF00185"/>
    </source>
</evidence>
<dbReference type="InterPro" id="IPR006132">
    <property type="entry name" value="Asp/Orn_carbamoyltranf_P-bd"/>
</dbReference>
<sequence>MHVLDIESLTPVQINEIFRLADQLRTEPEGSLLAGKTFVLFFPGTSLRTRASFEKGIHSLGGQCLLFPPETLDTREQLGDVIQYVQNWADGVIVRYPEHSKLLELSKHSAIPIINAMTAYNHPCEILSDLYALSRAREDYRELVYTFVGPASNISRSWMQMAQVMNLAFHHVCTAGNELAAESPAYRFHTDLDAVLPASDVILTDSLPAAYKTEAYITNYQINLERMKRTKPGALLNPCPPFFRGEEVSEEVIASSYFTGYAFKKNLLVVQQAILVYALGH</sequence>
<dbReference type="Proteomes" id="UP001469365">
    <property type="component" value="Unassembled WGS sequence"/>
</dbReference>
<evidence type="ECO:0000256" key="3">
    <source>
        <dbReference type="RuleBase" id="RU003634"/>
    </source>
</evidence>
<dbReference type="Pfam" id="PF00185">
    <property type="entry name" value="OTCace"/>
    <property type="match status" value="1"/>
</dbReference>
<keyword evidence="2 3" id="KW-0808">Transferase</keyword>
<dbReference type="PRINTS" id="PR00100">
    <property type="entry name" value="AOTCASE"/>
</dbReference>
<gene>
    <name evidence="6" type="ORF">WMW72_22785</name>
</gene>
<dbReference type="Pfam" id="PF02729">
    <property type="entry name" value="OTCace_N"/>
    <property type="match status" value="1"/>
</dbReference>
<dbReference type="Gene3D" id="3.40.50.1370">
    <property type="entry name" value="Aspartate/ornithine carbamoyltransferase"/>
    <property type="match status" value="2"/>
</dbReference>
<comment type="caution">
    <text evidence="6">The sequence shown here is derived from an EMBL/GenBank/DDBJ whole genome shotgun (WGS) entry which is preliminary data.</text>
</comment>